<name>A0ABZ0IZ00_9BACT</name>
<dbReference type="InterPro" id="IPR027039">
    <property type="entry name" value="Crtac1"/>
</dbReference>
<sequence>MQLISDRGEVKSIQSTIIYLILIAVFLNGCNQAAKAPTQTTPLFSLLDASSTGIEFNNELTYTEELNPYTFRNFFNGGGVGLGDVNNDGLIDIFFSGNLVDNKLYLNRGNFKFDDISGKAGITSQEVWTTGVSMVDINADGWLDIYLCKSGPSGGPNRSNELLINDGDTVNGPHFTNQAVAYGLADIGLSVHAAFFDYDKDGDLDLYLLNNSIRTVGGYDLRKGQRDIPDLDGGNKLYRNDGGKFTNVSQQAGIYTSAIGFGLGVTIGDLNKDGWSDIYVSNDFFEKDYLYINNQDGTFTEDLESYIRELSMGSMGADMADINNDGLPEVFVTEMLPEGDARLKTTTQFEKWDKYQVSVDQGYYHQFSRNVLQLNNGIGPDGKLSFSEVSRLTGTHATDWSWGALIFDMDNDGLKDIFVANGIGKDLLDQDYVNFIGDPEVVRSILQQKNNVIKQLIDSIPSNKVPNYAFKNINNLHFENFASQWGLDLPSFSNGSAYGDLDNDGDLDLVLNNVNMPAFVYRNNTKEQHQENHSLTVSLRGEQQNYFAVGSKVTIFSNGQVFYQELSPMRGFMSSVDYRLHFGLGPIDMIDSLVVEWPNETISVSTNLSPDKTVEFFQAEGIRKPNAATSGPHKTIFTRETSPKGVNFKHIESSFVDFDKERLLFNMLSNEGPCTCVADINGDGRDDFYIGGAKGQGGRLFKQTKDGNFQETSSQLFDGDKEAEDTDCVFFDANGDNLPDLYVTSGSNEVPNISLSLVDRLYINTGKGQFEKSQQILPTSTKLESTSVVRAMDYDNDGDTDLFVGVRMTPGFYGEPKNGYLLNNDGQGIFQNVTVEFAPELNSIGMITDALWSDVNNDGAVDLVVVGDWMPIRVFLNRDGKFVESSNTSGLTGSGGWYQVVAAGDFNEDGLIDFVVGNHGLNSRFKASQLEPISMYINDFDRNGSKEQILTRYDGGKELPLVMRTDMVMQIPALKKKYLRFKNYVGQGMDEAFTSEQISNSIILQVNDLSSQLLLNKGNGQFISQPLPLEAQFAPVYTLLVEDFDNDGHLDVFLGGNQYRAKPETGIYDASYGLMLKGDGKGTLTTVRGAESGIHTKGEIRSAQKIKVGNQQMIVIGKNNDVPEFYSY</sequence>
<dbReference type="InterPro" id="IPR011519">
    <property type="entry name" value="UnbV_ASPIC"/>
</dbReference>
<dbReference type="SUPFAM" id="SSF69318">
    <property type="entry name" value="Integrin alpha N-terminal domain"/>
    <property type="match status" value="3"/>
</dbReference>
<organism evidence="3 4">
    <name type="scientific">Imperialibacter roseus</name>
    <dbReference type="NCBI Taxonomy" id="1324217"/>
    <lineage>
        <taxon>Bacteria</taxon>
        <taxon>Pseudomonadati</taxon>
        <taxon>Bacteroidota</taxon>
        <taxon>Cytophagia</taxon>
        <taxon>Cytophagales</taxon>
        <taxon>Flammeovirgaceae</taxon>
        <taxon>Imperialibacter</taxon>
    </lineage>
</organism>
<dbReference type="InterPro" id="IPR013517">
    <property type="entry name" value="FG-GAP"/>
</dbReference>
<dbReference type="EMBL" id="CP136051">
    <property type="protein sequence ID" value="WOK09593.1"/>
    <property type="molecule type" value="Genomic_DNA"/>
</dbReference>
<dbReference type="Proteomes" id="UP001302349">
    <property type="component" value="Chromosome"/>
</dbReference>
<keyword evidence="4" id="KW-1185">Reference proteome</keyword>
<dbReference type="InterPro" id="IPR028994">
    <property type="entry name" value="Integrin_alpha_N"/>
</dbReference>
<dbReference type="Pfam" id="PF13517">
    <property type="entry name" value="FG-GAP_3"/>
    <property type="match status" value="5"/>
</dbReference>
<protein>
    <submittedName>
        <fullName evidence="3">VCBS repeat-containing protein</fullName>
    </submittedName>
</protein>
<keyword evidence="1" id="KW-0732">Signal</keyword>
<feature type="domain" description="ASPIC/UnbV" evidence="2">
    <location>
        <begin position="548"/>
        <end position="614"/>
    </location>
</feature>
<proteinExistence type="predicted"/>
<dbReference type="RefSeq" id="WP_317492207.1">
    <property type="nucleotide sequence ID" value="NZ_CP136051.1"/>
</dbReference>
<accession>A0ABZ0IZ00</accession>
<evidence type="ECO:0000313" key="4">
    <source>
        <dbReference type="Proteomes" id="UP001302349"/>
    </source>
</evidence>
<gene>
    <name evidence="3" type="ORF">RT717_13180</name>
</gene>
<dbReference type="PANTHER" id="PTHR16026:SF0">
    <property type="entry name" value="CARTILAGE ACIDIC PROTEIN 1"/>
    <property type="match status" value="1"/>
</dbReference>
<dbReference type="Gene3D" id="2.130.10.130">
    <property type="entry name" value="Integrin alpha, N-terminal"/>
    <property type="match status" value="4"/>
</dbReference>
<evidence type="ECO:0000259" key="2">
    <source>
        <dbReference type="Pfam" id="PF07593"/>
    </source>
</evidence>
<dbReference type="PANTHER" id="PTHR16026">
    <property type="entry name" value="CARTILAGE ACIDIC PROTEIN 1"/>
    <property type="match status" value="1"/>
</dbReference>
<evidence type="ECO:0000256" key="1">
    <source>
        <dbReference type="ARBA" id="ARBA00022729"/>
    </source>
</evidence>
<dbReference type="Pfam" id="PF07593">
    <property type="entry name" value="UnbV_ASPIC"/>
    <property type="match status" value="1"/>
</dbReference>
<reference evidence="3 4" key="1">
    <citation type="journal article" date="2023" name="Microbiol. Resour. Announc.">
        <title>Complete Genome Sequence of Imperialibacter roseus strain P4T.</title>
        <authorList>
            <person name="Tizabi D.R."/>
            <person name="Bachvaroff T."/>
            <person name="Hill R.T."/>
        </authorList>
    </citation>
    <scope>NUCLEOTIDE SEQUENCE [LARGE SCALE GENOMIC DNA]</scope>
    <source>
        <strain evidence="3 4">P4T</strain>
    </source>
</reference>
<evidence type="ECO:0000313" key="3">
    <source>
        <dbReference type="EMBL" id="WOK09593.1"/>
    </source>
</evidence>